<dbReference type="EMBL" id="MVHW01000006">
    <property type="protein sequence ID" value="ORB07385.1"/>
    <property type="molecule type" value="Genomic_DNA"/>
</dbReference>
<feature type="transmembrane region" description="Helical" evidence="7">
    <location>
        <begin position="20"/>
        <end position="39"/>
    </location>
</feature>
<feature type="transmembrane region" description="Helical" evidence="7">
    <location>
        <begin position="109"/>
        <end position="130"/>
    </location>
</feature>
<gene>
    <name evidence="8" type="ORF">BST30_07905</name>
</gene>
<evidence type="ECO:0000256" key="4">
    <source>
        <dbReference type="ARBA" id="ARBA00022989"/>
    </source>
</evidence>
<feature type="transmembrane region" description="Helical" evidence="7">
    <location>
        <begin position="85"/>
        <end position="103"/>
    </location>
</feature>
<evidence type="ECO:0000256" key="6">
    <source>
        <dbReference type="SAM" id="MobiDB-lite"/>
    </source>
</evidence>
<evidence type="ECO:0000313" key="8">
    <source>
        <dbReference type="EMBL" id="ORB07385.1"/>
    </source>
</evidence>
<evidence type="ECO:0000256" key="7">
    <source>
        <dbReference type="SAM" id="Phobius"/>
    </source>
</evidence>
<sequence length="164" mass="16958">MTTPAQDAPLVFPSVAFRPVRLFAISVVITAVAVLAAGLAGHLMVGVFFGAGLLLGLLNAVLVRRSVESITAKDHPLKRSMAVNSASRLAIITVLALIIAYVFRPTGLGIMFGLALFQILLVASTALPVWKKLRAGDWAPPSDGAEGGAIAGSEGPEGRNTTDA</sequence>
<reference evidence="8 9" key="1">
    <citation type="submission" date="2017-02" db="EMBL/GenBank/DDBJ databases">
        <title>The new phylogeny of genus Mycobacterium.</title>
        <authorList>
            <person name="Tortoli E."/>
            <person name="Trovato A."/>
            <person name="Cirillo D.M."/>
        </authorList>
    </citation>
    <scope>NUCLEOTIDE SEQUENCE [LARGE SCALE GENOMIC DNA]</scope>
    <source>
        <strain evidence="8 9">DSM 45255</strain>
    </source>
</reference>
<dbReference type="Pfam" id="PF03899">
    <property type="entry name" value="ATP-synt_I"/>
    <property type="match status" value="1"/>
</dbReference>
<dbReference type="GO" id="GO:0005886">
    <property type="term" value="C:plasma membrane"/>
    <property type="evidence" value="ECO:0007669"/>
    <property type="project" value="UniProtKB-SubCell"/>
</dbReference>
<name>A0A1X0G0P3_MYCNT</name>
<dbReference type="Proteomes" id="UP000192760">
    <property type="component" value="Unassembled WGS sequence"/>
</dbReference>
<evidence type="ECO:0008006" key="10">
    <source>
        <dbReference type="Google" id="ProtNLM"/>
    </source>
</evidence>
<protein>
    <recommendedName>
        <fullName evidence="10">ATP synthase subunit I</fullName>
    </recommendedName>
</protein>
<evidence type="ECO:0000256" key="3">
    <source>
        <dbReference type="ARBA" id="ARBA00022692"/>
    </source>
</evidence>
<dbReference type="RefSeq" id="WP_083094318.1">
    <property type="nucleotide sequence ID" value="NZ_AP022590.1"/>
</dbReference>
<evidence type="ECO:0000256" key="1">
    <source>
        <dbReference type="ARBA" id="ARBA00004651"/>
    </source>
</evidence>
<dbReference type="STRING" id="560555.BST30_07905"/>
<dbReference type="AlphaFoldDB" id="A0A1X0G0P3"/>
<dbReference type="InterPro" id="IPR005598">
    <property type="entry name" value="ATP_synth_I"/>
</dbReference>
<accession>A0A1X0G0P3</accession>
<evidence type="ECO:0000256" key="2">
    <source>
        <dbReference type="ARBA" id="ARBA00022475"/>
    </source>
</evidence>
<keyword evidence="2" id="KW-1003">Cell membrane</keyword>
<comment type="subcellular location">
    <subcellularLocation>
        <location evidence="1">Cell membrane</location>
        <topology evidence="1">Multi-pass membrane protein</topology>
    </subcellularLocation>
</comment>
<proteinExistence type="predicted"/>
<keyword evidence="3 7" id="KW-0812">Transmembrane</keyword>
<evidence type="ECO:0000313" key="9">
    <source>
        <dbReference type="Proteomes" id="UP000192760"/>
    </source>
</evidence>
<feature type="transmembrane region" description="Helical" evidence="7">
    <location>
        <begin position="45"/>
        <end position="64"/>
    </location>
</feature>
<evidence type="ECO:0000256" key="5">
    <source>
        <dbReference type="ARBA" id="ARBA00023136"/>
    </source>
</evidence>
<comment type="caution">
    <text evidence="8">The sequence shown here is derived from an EMBL/GenBank/DDBJ whole genome shotgun (WGS) entry which is preliminary data.</text>
</comment>
<keyword evidence="5 7" id="KW-0472">Membrane</keyword>
<keyword evidence="4 7" id="KW-1133">Transmembrane helix</keyword>
<organism evidence="8 9">
    <name type="scientific">Mycobacterium mantenii</name>
    <dbReference type="NCBI Taxonomy" id="560555"/>
    <lineage>
        <taxon>Bacteria</taxon>
        <taxon>Bacillati</taxon>
        <taxon>Actinomycetota</taxon>
        <taxon>Actinomycetes</taxon>
        <taxon>Mycobacteriales</taxon>
        <taxon>Mycobacteriaceae</taxon>
        <taxon>Mycobacterium</taxon>
        <taxon>Mycobacterium avium complex (MAC)</taxon>
    </lineage>
</organism>
<feature type="region of interest" description="Disordered" evidence="6">
    <location>
        <begin position="140"/>
        <end position="164"/>
    </location>
</feature>